<feature type="transmembrane region" description="Helical" evidence="1">
    <location>
        <begin position="7"/>
        <end position="24"/>
    </location>
</feature>
<keyword evidence="1" id="KW-0472">Membrane</keyword>
<evidence type="ECO:0000256" key="1">
    <source>
        <dbReference type="SAM" id="Phobius"/>
    </source>
</evidence>
<evidence type="ECO:0000313" key="3">
    <source>
        <dbReference type="Proteomes" id="UP001627408"/>
    </source>
</evidence>
<dbReference type="RefSeq" id="WP_407591113.1">
    <property type="nucleotide sequence ID" value="NZ_JBHDIY010000002.1"/>
</dbReference>
<accession>A0ABW8UQD9</accession>
<proteinExistence type="predicted"/>
<protein>
    <recommendedName>
        <fullName evidence="4">Translocase</fullName>
    </recommendedName>
</protein>
<keyword evidence="1" id="KW-0812">Transmembrane</keyword>
<dbReference type="EMBL" id="JBHDIY010000002">
    <property type="protein sequence ID" value="MFL4469326.1"/>
    <property type="molecule type" value="Genomic_DNA"/>
</dbReference>
<evidence type="ECO:0000313" key="2">
    <source>
        <dbReference type="EMBL" id="MFL4469326.1"/>
    </source>
</evidence>
<keyword evidence="3" id="KW-1185">Reference proteome</keyword>
<sequence>MKHLKEVLTGAGTLAIAVGIGFVMQSSETAQERYGAQARPVLDNAPDGNDVALNVAASSDILLQVQGIELTSASETADVSVPQTDATVELASVTVEEMPPEPDSVALSPACEISAQAAPAAGAMVAVTLDAPCAPNERLTVHHNGMMFTQVTDDAGEASFTVPALAEQAVFIMAFSSGDGAVTQTTVADVAEYDRVVLQWRGNAGFELHAREFGAEYGQPGHLWSGSTPNAEGFASGANGMITRLGDTLSVDPLMAEIYTFPRLMSARPGVIDMSVETEVTADNCGLEIEAQSLEMSGSDALKTRNLTLSVPECDAVGSFLVLNNLVSDLKVASN</sequence>
<dbReference type="Proteomes" id="UP001627408">
    <property type="component" value="Unassembled WGS sequence"/>
</dbReference>
<name>A0ABW8UQD9_9RHOB</name>
<organism evidence="2 3">
    <name type="scientific">Tateyamaria armeniaca</name>
    <dbReference type="NCBI Taxonomy" id="2518930"/>
    <lineage>
        <taxon>Bacteria</taxon>
        <taxon>Pseudomonadati</taxon>
        <taxon>Pseudomonadota</taxon>
        <taxon>Alphaproteobacteria</taxon>
        <taxon>Rhodobacterales</taxon>
        <taxon>Roseobacteraceae</taxon>
        <taxon>Tateyamaria</taxon>
    </lineage>
</organism>
<keyword evidence="1" id="KW-1133">Transmembrane helix</keyword>
<reference evidence="2 3" key="1">
    <citation type="submission" date="2024-08" db="EMBL/GenBank/DDBJ databases">
        <title>Tateyamaria sp. nov., isolated from marine algae.</title>
        <authorList>
            <person name="Choi B.J."/>
            <person name="Kim J.M."/>
            <person name="Lee J.K."/>
            <person name="Choi D.G."/>
            <person name="Bayburt H."/>
            <person name="Baek J.H."/>
            <person name="Han D.M."/>
            <person name="Jeon C.O."/>
        </authorList>
    </citation>
    <scope>NUCLEOTIDE SEQUENCE [LARGE SCALE GENOMIC DNA]</scope>
    <source>
        <strain evidence="2 3">KMU-156</strain>
    </source>
</reference>
<evidence type="ECO:0008006" key="4">
    <source>
        <dbReference type="Google" id="ProtNLM"/>
    </source>
</evidence>
<gene>
    <name evidence="2" type="ORF">ACERZ8_05380</name>
</gene>
<comment type="caution">
    <text evidence="2">The sequence shown here is derived from an EMBL/GenBank/DDBJ whole genome shotgun (WGS) entry which is preliminary data.</text>
</comment>